<protein>
    <submittedName>
        <fullName evidence="1">Uncharacterized protein</fullName>
    </submittedName>
</protein>
<gene>
    <name evidence="1" type="ORF">NDU88_002581</name>
</gene>
<reference evidence="1" key="1">
    <citation type="journal article" date="2022" name="bioRxiv">
        <title>Sequencing and chromosome-scale assembly of the giantPleurodeles waltlgenome.</title>
        <authorList>
            <person name="Brown T."/>
            <person name="Elewa A."/>
            <person name="Iarovenko S."/>
            <person name="Subramanian E."/>
            <person name="Araus A.J."/>
            <person name="Petzold A."/>
            <person name="Susuki M."/>
            <person name="Suzuki K.-i.T."/>
            <person name="Hayashi T."/>
            <person name="Toyoda A."/>
            <person name="Oliveira C."/>
            <person name="Osipova E."/>
            <person name="Leigh N.D."/>
            <person name="Simon A."/>
            <person name="Yun M.H."/>
        </authorList>
    </citation>
    <scope>NUCLEOTIDE SEQUENCE</scope>
    <source>
        <strain evidence="1">20211129_DDA</strain>
        <tissue evidence="1">Liver</tissue>
    </source>
</reference>
<comment type="caution">
    <text evidence="1">The sequence shown here is derived from an EMBL/GenBank/DDBJ whole genome shotgun (WGS) entry which is preliminary data.</text>
</comment>
<dbReference type="AlphaFoldDB" id="A0AAV7T408"/>
<dbReference type="EMBL" id="JANPWB010000007">
    <property type="protein sequence ID" value="KAJ1170708.1"/>
    <property type="molecule type" value="Genomic_DNA"/>
</dbReference>
<keyword evidence="2" id="KW-1185">Reference proteome</keyword>
<name>A0AAV7T408_PLEWA</name>
<evidence type="ECO:0000313" key="2">
    <source>
        <dbReference type="Proteomes" id="UP001066276"/>
    </source>
</evidence>
<sequence length="103" mass="10909">MAPAHPDRVLVQLLSGVRGQAAWAARVILLLPASKDPDGERAARCRCLLGGLAYETPEVHLQLCPVAEGRGPETEDQGPVHFGLQHLPSPAQALRMALGGSRS</sequence>
<accession>A0AAV7T408</accession>
<proteinExistence type="predicted"/>
<organism evidence="1 2">
    <name type="scientific">Pleurodeles waltl</name>
    <name type="common">Iberian ribbed newt</name>
    <dbReference type="NCBI Taxonomy" id="8319"/>
    <lineage>
        <taxon>Eukaryota</taxon>
        <taxon>Metazoa</taxon>
        <taxon>Chordata</taxon>
        <taxon>Craniata</taxon>
        <taxon>Vertebrata</taxon>
        <taxon>Euteleostomi</taxon>
        <taxon>Amphibia</taxon>
        <taxon>Batrachia</taxon>
        <taxon>Caudata</taxon>
        <taxon>Salamandroidea</taxon>
        <taxon>Salamandridae</taxon>
        <taxon>Pleurodelinae</taxon>
        <taxon>Pleurodeles</taxon>
    </lineage>
</organism>
<dbReference type="Proteomes" id="UP001066276">
    <property type="component" value="Chromosome 4_1"/>
</dbReference>
<evidence type="ECO:0000313" key="1">
    <source>
        <dbReference type="EMBL" id="KAJ1170708.1"/>
    </source>
</evidence>